<dbReference type="InterPro" id="IPR036985">
    <property type="entry name" value="Transglutaminase-like_sf"/>
</dbReference>
<feature type="compositionally biased region" description="Basic and acidic residues" evidence="2">
    <location>
        <begin position="135"/>
        <end position="150"/>
    </location>
</feature>
<dbReference type="Pfam" id="PF00927">
    <property type="entry name" value="Transglut_C"/>
    <property type="match status" value="1"/>
</dbReference>
<feature type="region of interest" description="Disordered" evidence="2">
    <location>
        <begin position="111"/>
        <end position="242"/>
    </location>
</feature>
<evidence type="ECO:0000259" key="3">
    <source>
        <dbReference type="SMART" id="SM00460"/>
    </source>
</evidence>
<dbReference type="InterPro" id="IPR013808">
    <property type="entry name" value="Transglutaminase_AS"/>
</dbReference>
<protein>
    <recommendedName>
        <fullName evidence="3">Transglutaminase-like domain-containing protein</fullName>
    </recommendedName>
</protein>
<feature type="region of interest" description="Disordered" evidence="2">
    <location>
        <begin position="329"/>
        <end position="354"/>
    </location>
</feature>
<evidence type="ECO:0000256" key="2">
    <source>
        <dbReference type="SAM" id="MobiDB-lite"/>
    </source>
</evidence>
<reference evidence="4" key="1">
    <citation type="submission" date="2020-11" db="EMBL/GenBank/DDBJ databases">
        <authorList>
            <person name="Tran Van P."/>
        </authorList>
    </citation>
    <scope>NUCLEOTIDE SEQUENCE</scope>
</reference>
<dbReference type="Pfam" id="PF01841">
    <property type="entry name" value="Transglut_core"/>
    <property type="match status" value="1"/>
</dbReference>
<dbReference type="SUPFAM" id="SSF81296">
    <property type="entry name" value="E set domains"/>
    <property type="match status" value="2"/>
</dbReference>
<dbReference type="InterPro" id="IPR014756">
    <property type="entry name" value="Ig_E-set"/>
</dbReference>
<dbReference type="InterPro" id="IPR008958">
    <property type="entry name" value="Transglutaminase_C"/>
</dbReference>
<dbReference type="AlphaFoldDB" id="A0A7R9G483"/>
<gene>
    <name evidence="4" type="ORF">TSIB3V08_LOCUS9101</name>
</gene>
<dbReference type="PANTHER" id="PTHR11590">
    <property type="entry name" value="PROTEIN-GLUTAMINE GAMMA-GLUTAMYLTRANSFERASE"/>
    <property type="match status" value="1"/>
</dbReference>
<dbReference type="SMART" id="SM00460">
    <property type="entry name" value="TGc"/>
    <property type="match status" value="1"/>
</dbReference>
<dbReference type="InterPro" id="IPR001102">
    <property type="entry name" value="Transglutaminase_N"/>
</dbReference>
<dbReference type="InterPro" id="IPR013783">
    <property type="entry name" value="Ig-like_fold"/>
</dbReference>
<dbReference type="InterPro" id="IPR002931">
    <property type="entry name" value="Transglutaminase-like"/>
</dbReference>
<feature type="compositionally biased region" description="Low complexity" evidence="2">
    <location>
        <begin position="111"/>
        <end position="126"/>
    </location>
</feature>
<dbReference type="SUPFAM" id="SSF49309">
    <property type="entry name" value="Transglutaminase, two C-terminal domains"/>
    <property type="match status" value="1"/>
</dbReference>
<accession>A0A7R9G483</accession>
<dbReference type="Gene3D" id="2.60.40.10">
    <property type="entry name" value="Immunoglobulins"/>
    <property type="match status" value="3"/>
</dbReference>
<feature type="compositionally biased region" description="Basic and acidic residues" evidence="2">
    <location>
        <begin position="157"/>
        <end position="185"/>
    </location>
</feature>
<sequence length="841" mass="95381">MATVLEVDGVRIYPLENAKRHHTERYELIHEAQNPSVILRRGQEFELLVKFRERGFDPSKDIVRLIFTFGKTHVAGTRAVSSVTGRMDYSKDLQEWDVRLLKTDQVSVRLEVGTSSPSSTFSGPVEAQDKRHRNRETGTDTQDKSHRIIDTRTGTQEQRHRNRDTGTETQDKRHWNRDTGTETHNQDTGTEIQNQGHRNKDTESETQEQKHIIRTQEQRHRIRVTESGTQKQRTGSGTQYQRHRIRDLGSETQDQGYRIWDLGSETQNQGHRIRDLASETQNQGPRIIDTESGIQDQGLRIRDTESGRQYQRHIITGKDLQEKLHPYRGLNPGHSASRADYSTDSVRSPPDSPVGEWNFEIETKSKVDRRSPASLYKFPSKFYLLFNPWAKVSAIYSSPTASLVLTDSSNMTSDSQHLDDHVYMEDKHLLDEYVVNDVGKIWVGPYGTSRGREWVFGQFDDCVLPACMVMLDRAAGAGTLKRGDPIAVTRAISRIVNSNDEDVSVAGVIHGRWDGEYKDGTAPAAWTGSVAILEEYLTTGKEVKYGQCWVFAGVVTTVCRALGIPSRVVSNLVSAHDANSSLTVDRYYDLNNEELDYDPTNWEGEDSIWNYHVWNDVWMARPDLPLGYGGWQAIDATPQETSLGFFQCGPASLEAIKCGAVGFSYDVPFLLASVNADLFRWKEDPESDRGYTKISSNKYHIGRVIFTKAPWLFDPNGDKDREDITNQYKAEEGSATERLALMNAVRGVERAKRFYELPSISREELEFELVDLDKVNIGESFNVVVNINNKSNSVKTVKAILSAASVYYTGIKAHLIKKASGDFQVQPKSSEWDFKLPWSYE</sequence>
<dbReference type="InterPro" id="IPR038765">
    <property type="entry name" value="Papain-like_cys_pep_sf"/>
</dbReference>
<feature type="domain" description="Transglutaminase-like" evidence="3">
    <location>
        <begin position="540"/>
        <end position="638"/>
    </location>
</feature>
<dbReference type="PANTHER" id="PTHR11590:SF40">
    <property type="entry name" value="HEMOCYTE PROTEIN-GLUTAMINE GAMMA-GLUTAMYLTRANSFERASE-LIKE PROTEIN"/>
    <property type="match status" value="1"/>
</dbReference>
<dbReference type="GO" id="GO:0003810">
    <property type="term" value="F:protein-glutamine gamma-glutamyltransferase activity"/>
    <property type="evidence" value="ECO:0007669"/>
    <property type="project" value="InterPro"/>
</dbReference>
<feature type="compositionally biased region" description="Polar residues" evidence="2">
    <location>
        <begin position="186"/>
        <end position="196"/>
    </location>
</feature>
<dbReference type="PROSITE" id="PS00547">
    <property type="entry name" value="TRANSGLUTAMINASES"/>
    <property type="match status" value="1"/>
</dbReference>
<dbReference type="Pfam" id="PF00868">
    <property type="entry name" value="Transglut_N"/>
    <property type="match status" value="1"/>
</dbReference>
<comment type="similarity">
    <text evidence="1">Belongs to the transglutaminase superfamily. Transglutaminase family.</text>
</comment>
<evidence type="ECO:0000256" key="1">
    <source>
        <dbReference type="ARBA" id="ARBA00005968"/>
    </source>
</evidence>
<evidence type="ECO:0000313" key="4">
    <source>
        <dbReference type="EMBL" id="CAD7265056.1"/>
    </source>
</evidence>
<dbReference type="FunFam" id="3.90.260.10:FF:000002">
    <property type="entry name" value="Erythrocyte membrane protein band 4.2"/>
    <property type="match status" value="1"/>
</dbReference>
<feature type="compositionally biased region" description="Basic and acidic residues" evidence="2">
    <location>
        <begin position="198"/>
        <end position="219"/>
    </location>
</feature>
<feature type="compositionally biased region" description="Polar residues" evidence="2">
    <location>
        <begin position="226"/>
        <end position="240"/>
    </location>
</feature>
<dbReference type="SUPFAM" id="SSF54001">
    <property type="entry name" value="Cysteine proteinases"/>
    <property type="match status" value="1"/>
</dbReference>
<dbReference type="InterPro" id="IPR036238">
    <property type="entry name" value="Transglutaminase_C_sf"/>
</dbReference>
<dbReference type="InterPro" id="IPR050779">
    <property type="entry name" value="Transglutaminase"/>
</dbReference>
<dbReference type="Gene3D" id="3.90.260.10">
    <property type="entry name" value="Transglutaminase-like"/>
    <property type="match status" value="1"/>
</dbReference>
<dbReference type="EMBL" id="OC005053">
    <property type="protein sequence ID" value="CAD7265056.1"/>
    <property type="molecule type" value="Genomic_DNA"/>
</dbReference>
<name>A0A7R9G483_TIMSH</name>
<proteinExistence type="inferred from homology"/>
<organism evidence="4">
    <name type="scientific">Timema shepardi</name>
    <name type="common">Walking stick</name>
    <dbReference type="NCBI Taxonomy" id="629360"/>
    <lineage>
        <taxon>Eukaryota</taxon>
        <taxon>Metazoa</taxon>
        <taxon>Ecdysozoa</taxon>
        <taxon>Arthropoda</taxon>
        <taxon>Hexapoda</taxon>
        <taxon>Insecta</taxon>
        <taxon>Pterygota</taxon>
        <taxon>Neoptera</taxon>
        <taxon>Polyneoptera</taxon>
        <taxon>Phasmatodea</taxon>
        <taxon>Timematodea</taxon>
        <taxon>Timematoidea</taxon>
        <taxon>Timematidae</taxon>
        <taxon>Timema</taxon>
    </lineage>
</organism>